<protein>
    <submittedName>
        <fullName evidence="2">Uncharacterized protein</fullName>
    </submittedName>
</protein>
<proteinExistence type="predicted"/>
<comment type="caution">
    <text evidence="2">The sequence shown here is derived from an EMBL/GenBank/DDBJ whole genome shotgun (WGS) entry which is preliminary data.</text>
</comment>
<evidence type="ECO:0000313" key="3">
    <source>
        <dbReference type="Proteomes" id="UP001390339"/>
    </source>
</evidence>
<feature type="region of interest" description="Disordered" evidence="1">
    <location>
        <begin position="20"/>
        <end position="59"/>
    </location>
</feature>
<name>A0ABR2IGR9_9PEZI</name>
<evidence type="ECO:0000313" key="2">
    <source>
        <dbReference type="EMBL" id="KAK8862777.1"/>
    </source>
</evidence>
<dbReference type="EMBL" id="JAPCWZ010000005">
    <property type="protein sequence ID" value="KAK8862777.1"/>
    <property type="molecule type" value="Genomic_DNA"/>
</dbReference>
<keyword evidence="3" id="KW-1185">Reference proteome</keyword>
<evidence type="ECO:0000256" key="1">
    <source>
        <dbReference type="SAM" id="MobiDB-lite"/>
    </source>
</evidence>
<organism evidence="2 3">
    <name type="scientific">Apiospora arundinis</name>
    <dbReference type="NCBI Taxonomy" id="335852"/>
    <lineage>
        <taxon>Eukaryota</taxon>
        <taxon>Fungi</taxon>
        <taxon>Dikarya</taxon>
        <taxon>Ascomycota</taxon>
        <taxon>Pezizomycotina</taxon>
        <taxon>Sordariomycetes</taxon>
        <taxon>Xylariomycetidae</taxon>
        <taxon>Amphisphaeriales</taxon>
        <taxon>Apiosporaceae</taxon>
        <taxon>Apiospora</taxon>
    </lineage>
</organism>
<gene>
    <name evidence="2" type="ORF">PGQ11_009012</name>
</gene>
<reference evidence="2 3" key="1">
    <citation type="journal article" date="2024" name="IMA Fungus">
        <title>Apiospora arundinis, a panoply of carbohydrate-active enzymes and secondary metabolites.</title>
        <authorList>
            <person name="Sorensen T."/>
            <person name="Petersen C."/>
            <person name="Muurmann A.T."/>
            <person name="Christiansen J.V."/>
            <person name="Brundto M.L."/>
            <person name="Overgaard C.K."/>
            <person name="Boysen A.T."/>
            <person name="Wollenberg R.D."/>
            <person name="Larsen T.O."/>
            <person name="Sorensen J.L."/>
            <person name="Nielsen K.L."/>
            <person name="Sondergaard T.E."/>
        </authorList>
    </citation>
    <scope>NUCLEOTIDE SEQUENCE [LARGE SCALE GENOMIC DNA]</scope>
    <source>
        <strain evidence="2 3">AAU 773</strain>
    </source>
</reference>
<dbReference type="Proteomes" id="UP001390339">
    <property type="component" value="Unassembled WGS sequence"/>
</dbReference>
<sequence>MGLAPFFDKKKADKLFPYHKVKLGGGNAGSKQQGKKRKPETGVPARPSKRTRAAAGSGA</sequence>
<accession>A0ABR2IGR9</accession>